<keyword evidence="3" id="KW-0805">Transcription regulation</keyword>
<comment type="subunit">
    <text evidence="1">Self-associates forming complexes of several hundred monomers.</text>
</comment>
<dbReference type="InterPro" id="IPR028002">
    <property type="entry name" value="Myb_DNA-bind_5"/>
</dbReference>
<comment type="caution">
    <text evidence="8">The sequence shown here is derived from an EMBL/GenBank/DDBJ whole genome shotgun (WGS) entry which is preliminary data.</text>
</comment>
<dbReference type="EMBL" id="JBEUOH010000023">
    <property type="protein sequence ID" value="KAL0861599.1"/>
    <property type="molecule type" value="Genomic_DNA"/>
</dbReference>
<evidence type="ECO:0000256" key="4">
    <source>
        <dbReference type="ARBA" id="ARBA00023163"/>
    </source>
</evidence>
<feature type="region of interest" description="Disordered" evidence="6">
    <location>
        <begin position="65"/>
        <end position="89"/>
    </location>
</feature>
<dbReference type="PANTHER" id="PTHR21411:SF0">
    <property type="entry name" value="REGULATORY PROTEIN ZESTE"/>
    <property type="match status" value="1"/>
</dbReference>
<reference evidence="8 9" key="1">
    <citation type="submission" date="2024-06" db="EMBL/GenBank/DDBJ databases">
        <title>A chromosome-level genome assembly of beet webworm, Loxostege sticticalis.</title>
        <authorList>
            <person name="Zhang Y."/>
        </authorList>
    </citation>
    <scope>NUCLEOTIDE SEQUENCE [LARGE SCALE GENOMIC DNA]</scope>
    <source>
        <strain evidence="8">AQ026</strain>
        <tissue evidence="8">Whole body</tissue>
    </source>
</reference>
<gene>
    <name evidence="8" type="ORF">ABMA27_009098</name>
</gene>
<evidence type="ECO:0000256" key="5">
    <source>
        <dbReference type="ARBA" id="ARBA00025466"/>
    </source>
</evidence>
<evidence type="ECO:0000313" key="8">
    <source>
        <dbReference type="EMBL" id="KAL0861599.1"/>
    </source>
</evidence>
<keyword evidence="4" id="KW-0804">Transcription</keyword>
<protein>
    <recommendedName>
        <fullName evidence="2">Regulatory protein zeste</fullName>
    </recommendedName>
</protein>
<keyword evidence="9" id="KW-1185">Reference proteome</keyword>
<accession>A0ABR3HAA3</accession>
<sequence>MSDRKRSPNWQLPEKILLVDLVSEHFSIVENKRTDGVTIRQKNADLAHRTAENLKAQWESLKKATKKEASATRQSMIQTGGGPAKPKTDDPLHTRILGLISTAVVGFENKYDSDSVIQHKIKEIPNEKLACVKIPDVTDILSVPDPLAIDYNTSLIVDLIEINDDKSQGDTADWGDYTPKMLQAPKSAALRSGKRISEDVERKESLILQKTWSSKRRKQKKIDLEMKIKNEILKQEKIKTQLLLVQLKRAKCFKKK</sequence>
<evidence type="ECO:0000256" key="6">
    <source>
        <dbReference type="SAM" id="MobiDB-lite"/>
    </source>
</evidence>
<evidence type="ECO:0000259" key="7">
    <source>
        <dbReference type="Pfam" id="PF13873"/>
    </source>
</evidence>
<evidence type="ECO:0000256" key="1">
    <source>
        <dbReference type="ARBA" id="ARBA00011764"/>
    </source>
</evidence>
<dbReference type="Pfam" id="PF13873">
    <property type="entry name" value="Myb_DNA-bind_5"/>
    <property type="match status" value="1"/>
</dbReference>
<organism evidence="8 9">
    <name type="scientific">Loxostege sticticalis</name>
    <name type="common">Beet webworm moth</name>
    <dbReference type="NCBI Taxonomy" id="481309"/>
    <lineage>
        <taxon>Eukaryota</taxon>
        <taxon>Metazoa</taxon>
        <taxon>Ecdysozoa</taxon>
        <taxon>Arthropoda</taxon>
        <taxon>Hexapoda</taxon>
        <taxon>Insecta</taxon>
        <taxon>Pterygota</taxon>
        <taxon>Neoptera</taxon>
        <taxon>Endopterygota</taxon>
        <taxon>Lepidoptera</taxon>
        <taxon>Glossata</taxon>
        <taxon>Ditrysia</taxon>
        <taxon>Pyraloidea</taxon>
        <taxon>Crambidae</taxon>
        <taxon>Pyraustinae</taxon>
        <taxon>Loxostege</taxon>
    </lineage>
</organism>
<dbReference type="PANTHER" id="PTHR21411">
    <property type="entry name" value="APONTIC"/>
    <property type="match status" value="1"/>
</dbReference>
<evidence type="ECO:0000256" key="2">
    <source>
        <dbReference type="ARBA" id="ARBA00016807"/>
    </source>
</evidence>
<evidence type="ECO:0000256" key="3">
    <source>
        <dbReference type="ARBA" id="ARBA00023015"/>
    </source>
</evidence>
<proteinExistence type="predicted"/>
<evidence type="ECO:0000313" key="9">
    <source>
        <dbReference type="Proteomes" id="UP001549920"/>
    </source>
</evidence>
<name>A0ABR3HAA3_LOXSC</name>
<feature type="domain" description="Myb/SANT-like DNA-binding" evidence="7">
    <location>
        <begin position="6"/>
        <end position="43"/>
    </location>
</feature>
<comment type="function">
    <text evidence="5">Involved in transvection phenomena (= synapsis-dependent gene expression), where the synaptic pairing of chromosomes carrying genes with which zeste interacts influences the expression of these genes. Zeste binds to DNA and stimulates transcription from a nearby promoter.</text>
</comment>
<dbReference type="Proteomes" id="UP001549920">
    <property type="component" value="Unassembled WGS sequence"/>
</dbReference>